<dbReference type="STRING" id="1921803.NIES593_15870"/>
<evidence type="ECO:0000313" key="7">
    <source>
        <dbReference type="Proteomes" id="UP000186868"/>
    </source>
</evidence>
<keyword evidence="3" id="KW-0597">Phosphoprotein</keyword>
<evidence type="ECO:0000256" key="3">
    <source>
        <dbReference type="PROSITE-ProRule" id="PRU00169"/>
    </source>
</evidence>
<dbReference type="InterPro" id="IPR011006">
    <property type="entry name" value="CheY-like_superfamily"/>
</dbReference>
<gene>
    <name evidence="6" type="ORF">NIES593_15870</name>
</gene>
<accession>A0A1U7HD44</accession>
<dbReference type="GO" id="GO:0004673">
    <property type="term" value="F:protein histidine kinase activity"/>
    <property type="evidence" value="ECO:0007669"/>
    <property type="project" value="UniProtKB-EC"/>
</dbReference>
<reference evidence="6 7" key="1">
    <citation type="submission" date="2016-11" db="EMBL/GenBank/DDBJ databases">
        <title>Draft Genome Sequences of Nine Cyanobacterial Strains from Diverse Habitats.</title>
        <authorList>
            <person name="Zhu T."/>
            <person name="Hou S."/>
            <person name="Lu X."/>
            <person name="Hess W.R."/>
        </authorList>
    </citation>
    <scope>NUCLEOTIDE SEQUENCE [LARGE SCALE GENOMIC DNA]</scope>
    <source>
        <strain evidence="6 7">NIES-593</strain>
    </source>
</reference>
<dbReference type="RefSeq" id="WP_073600509.1">
    <property type="nucleotide sequence ID" value="NZ_MRCB01000020.1"/>
</dbReference>
<dbReference type="Gene3D" id="2.30.30.40">
    <property type="entry name" value="SH3 Domains"/>
    <property type="match status" value="1"/>
</dbReference>
<dbReference type="SUPFAM" id="SSF52172">
    <property type="entry name" value="CheY-like"/>
    <property type="match status" value="1"/>
</dbReference>
<dbReference type="AlphaFoldDB" id="A0A1U7HD44"/>
<comment type="caution">
    <text evidence="6">The sequence shown here is derived from an EMBL/GenBank/DDBJ whole genome shotgun (WGS) entry which is preliminary data.</text>
</comment>
<feature type="modified residue" description="4-aspartylphosphate" evidence="3">
    <location>
        <position position="264"/>
    </location>
</feature>
<dbReference type="InterPro" id="IPR001789">
    <property type="entry name" value="Sig_transdc_resp-reg_receiver"/>
</dbReference>
<dbReference type="EMBL" id="MRCB01000020">
    <property type="protein sequence ID" value="OKH21465.1"/>
    <property type="molecule type" value="Genomic_DNA"/>
</dbReference>
<dbReference type="SUPFAM" id="SSF50341">
    <property type="entry name" value="CheW-like"/>
    <property type="match status" value="1"/>
</dbReference>
<dbReference type="PROSITE" id="PS50110">
    <property type="entry name" value="RESPONSE_REGULATORY"/>
    <property type="match status" value="1"/>
</dbReference>
<feature type="domain" description="Response regulatory" evidence="5">
    <location>
        <begin position="214"/>
        <end position="331"/>
    </location>
</feature>
<dbReference type="SMART" id="SM00260">
    <property type="entry name" value="CheW"/>
    <property type="match status" value="1"/>
</dbReference>
<dbReference type="GO" id="GO:0006935">
    <property type="term" value="P:chemotaxis"/>
    <property type="evidence" value="ECO:0007669"/>
    <property type="project" value="InterPro"/>
</dbReference>
<dbReference type="OrthoDB" id="5510574at2"/>
<dbReference type="InterPro" id="IPR002545">
    <property type="entry name" value="CheW-lke_dom"/>
</dbReference>
<feature type="region of interest" description="Disordered" evidence="4">
    <location>
        <begin position="1"/>
        <end position="35"/>
    </location>
</feature>
<dbReference type="Pfam" id="PF01584">
    <property type="entry name" value="CheW"/>
    <property type="match status" value="1"/>
</dbReference>
<proteinExistence type="predicted"/>
<sequence>MEMVGEESNDNASTAPKTSELNGQPKEREVTDNVSQAAASSRLTLTTRKQFVCMADSVILTLPFENIAEIAMLQENRIRRTEKRRWLNWREKTIPLYQLSELLARAYLSTSTSPAAKRRLSSILVYGRGDRILALELKIERLIAEPELTIQPFETAIARPHYLYGCTISKAGKPIPVIDGAAFLNSVLDDDALSTAAATPAQRTISEKTTRPPTLLVIDDSITVRLALYLTLQQAGYKVLQARDGWHAIEQLQRHTNIQSIVCDLEMPNMSGFEFLLYCRQSSDLAKIPVVILSIRNDEQDRKRAASLGAKAYLLKKPDLEKELLATLQALAMVNPSES</sequence>
<dbReference type="Gene3D" id="3.40.50.2300">
    <property type="match status" value="1"/>
</dbReference>
<dbReference type="PANTHER" id="PTHR43395:SF1">
    <property type="entry name" value="CHEMOTAXIS PROTEIN CHEA"/>
    <property type="match status" value="1"/>
</dbReference>
<dbReference type="SMART" id="SM00448">
    <property type="entry name" value="REC"/>
    <property type="match status" value="1"/>
</dbReference>
<dbReference type="EC" id="2.7.13.3" evidence="2"/>
<dbReference type="InterPro" id="IPR036061">
    <property type="entry name" value="CheW-like_dom_sf"/>
</dbReference>
<dbReference type="GO" id="GO:0000160">
    <property type="term" value="P:phosphorelay signal transduction system"/>
    <property type="evidence" value="ECO:0007669"/>
    <property type="project" value="InterPro"/>
</dbReference>
<feature type="compositionally biased region" description="Polar residues" evidence="4">
    <location>
        <begin position="10"/>
        <end position="22"/>
    </location>
</feature>
<comment type="catalytic activity">
    <reaction evidence="1">
        <text>ATP + protein L-histidine = ADP + protein N-phospho-L-histidine.</text>
        <dbReference type="EC" id="2.7.13.3"/>
    </reaction>
</comment>
<keyword evidence="7" id="KW-1185">Reference proteome</keyword>
<evidence type="ECO:0000256" key="1">
    <source>
        <dbReference type="ARBA" id="ARBA00000085"/>
    </source>
</evidence>
<dbReference type="Pfam" id="PF00072">
    <property type="entry name" value="Response_reg"/>
    <property type="match status" value="1"/>
</dbReference>
<organism evidence="6 7">
    <name type="scientific">Hydrococcus rivularis NIES-593</name>
    <dbReference type="NCBI Taxonomy" id="1921803"/>
    <lineage>
        <taxon>Bacteria</taxon>
        <taxon>Bacillati</taxon>
        <taxon>Cyanobacteriota</taxon>
        <taxon>Cyanophyceae</taxon>
        <taxon>Pleurocapsales</taxon>
        <taxon>Hydrococcaceae</taxon>
        <taxon>Hydrococcus</taxon>
    </lineage>
</organism>
<dbReference type="InterPro" id="IPR051315">
    <property type="entry name" value="Bact_Chemotaxis_CheA"/>
</dbReference>
<evidence type="ECO:0000256" key="2">
    <source>
        <dbReference type="ARBA" id="ARBA00012438"/>
    </source>
</evidence>
<evidence type="ECO:0000256" key="4">
    <source>
        <dbReference type="SAM" id="MobiDB-lite"/>
    </source>
</evidence>
<dbReference type="PANTHER" id="PTHR43395">
    <property type="entry name" value="SENSOR HISTIDINE KINASE CHEA"/>
    <property type="match status" value="1"/>
</dbReference>
<protein>
    <recommendedName>
        <fullName evidence="2">histidine kinase</fullName>
        <ecNumber evidence="2">2.7.13.3</ecNumber>
    </recommendedName>
</protein>
<evidence type="ECO:0000259" key="5">
    <source>
        <dbReference type="PROSITE" id="PS50110"/>
    </source>
</evidence>
<dbReference type="Proteomes" id="UP000186868">
    <property type="component" value="Unassembled WGS sequence"/>
</dbReference>
<name>A0A1U7HD44_9CYAN</name>
<evidence type="ECO:0000313" key="6">
    <source>
        <dbReference type="EMBL" id="OKH21465.1"/>
    </source>
</evidence>